<feature type="transmembrane region" description="Helical" evidence="7">
    <location>
        <begin position="72"/>
        <end position="91"/>
    </location>
</feature>
<evidence type="ECO:0000256" key="1">
    <source>
        <dbReference type="ARBA" id="ARBA00004651"/>
    </source>
</evidence>
<dbReference type="Proteomes" id="UP001144805">
    <property type="component" value="Unassembled WGS sequence"/>
</dbReference>
<feature type="transmembrane region" description="Helical" evidence="7">
    <location>
        <begin position="123"/>
        <end position="140"/>
    </location>
</feature>
<dbReference type="InterPro" id="IPR003416">
    <property type="entry name" value="MgtC/SapB/SrpB/YhiD_fam"/>
</dbReference>
<keyword evidence="7" id="KW-0997">Cell inner membrane</keyword>
<evidence type="ECO:0000256" key="7">
    <source>
        <dbReference type="RuleBase" id="RU365041"/>
    </source>
</evidence>
<evidence type="ECO:0000256" key="4">
    <source>
        <dbReference type="ARBA" id="ARBA00022692"/>
    </source>
</evidence>
<evidence type="ECO:0000256" key="6">
    <source>
        <dbReference type="ARBA" id="ARBA00023136"/>
    </source>
</evidence>
<evidence type="ECO:0000313" key="10">
    <source>
        <dbReference type="Proteomes" id="UP001144805"/>
    </source>
</evidence>
<gene>
    <name evidence="9" type="ORF">OSH07_21030</name>
</gene>
<evidence type="ECO:0000256" key="5">
    <source>
        <dbReference type="ARBA" id="ARBA00022989"/>
    </source>
</evidence>
<keyword evidence="6 7" id="KW-0472">Membrane</keyword>
<sequence length="179" mass="18544">MPTEYYLDVAMRLGMAVLCGLLIGINRDAKEKPAGMRTLAMVSLGAALVAVSVGNIATFAGHPDAQSRVLQGVIQGVLAGIGFIGAGAILRPSKRGEVVHGVTTASTVWVSAALGIACGLGDWPVVLISLMLVFLVLVVAKPIERRWLDYLRAREEAQEAAAAAASAEGAEPAARSKPV</sequence>
<dbReference type="PRINTS" id="PR01837">
    <property type="entry name" value="MGTCSAPBPROT"/>
</dbReference>
<keyword evidence="4 7" id="KW-0812">Transmembrane</keyword>
<feature type="transmembrane region" description="Helical" evidence="7">
    <location>
        <begin position="6"/>
        <end position="26"/>
    </location>
</feature>
<keyword evidence="5 7" id="KW-1133">Transmembrane helix</keyword>
<dbReference type="GO" id="GO:0005886">
    <property type="term" value="C:plasma membrane"/>
    <property type="evidence" value="ECO:0007669"/>
    <property type="project" value="UniProtKB-SubCell"/>
</dbReference>
<dbReference type="AlphaFoldDB" id="A0A9X3IN80"/>
<dbReference type="EMBL" id="JAPKNK010000011">
    <property type="protein sequence ID" value="MCX5571697.1"/>
    <property type="molecule type" value="Genomic_DNA"/>
</dbReference>
<protein>
    <recommendedName>
        <fullName evidence="7">Protein MgtC</fullName>
    </recommendedName>
</protein>
<evidence type="ECO:0000256" key="2">
    <source>
        <dbReference type="ARBA" id="ARBA00009298"/>
    </source>
</evidence>
<organism evidence="9 10">
    <name type="scientific">Kaistia nematophila</name>
    <dbReference type="NCBI Taxonomy" id="2994654"/>
    <lineage>
        <taxon>Bacteria</taxon>
        <taxon>Pseudomonadati</taxon>
        <taxon>Pseudomonadota</taxon>
        <taxon>Alphaproteobacteria</taxon>
        <taxon>Hyphomicrobiales</taxon>
        <taxon>Kaistiaceae</taxon>
        <taxon>Kaistia</taxon>
    </lineage>
</organism>
<comment type="subcellular location">
    <subcellularLocation>
        <location evidence="7">Cell inner membrane</location>
        <topology evidence="7">Multi-pass membrane protein</topology>
    </subcellularLocation>
    <subcellularLocation>
        <location evidence="1">Cell membrane</location>
        <topology evidence="1">Multi-pass membrane protein</topology>
    </subcellularLocation>
</comment>
<keyword evidence="3" id="KW-1003">Cell membrane</keyword>
<feature type="transmembrane region" description="Helical" evidence="7">
    <location>
        <begin position="98"/>
        <end position="117"/>
    </location>
</feature>
<dbReference type="PANTHER" id="PTHR33778">
    <property type="entry name" value="PROTEIN MGTC"/>
    <property type="match status" value="1"/>
</dbReference>
<reference evidence="9" key="1">
    <citation type="submission" date="2022-11" db="EMBL/GenBank/DDBJ databases">
        <title>Biodiversity and phylogenetic relationships of bacteria.</title>
        <authorList>
            <person name="Machado R.A.R."/>
            <person name="Bhat A."/>
            <person name="Loulou A."/>
            <person name="Kallel S."/>
        </authorList>
    </citation>
    <scope>NUCLEOTIDE SEQUENCE</scope>
    <source>
        <strain evidence="9">K-TC2</strain>
    </source>
</reference>
<proteinExistence type="inferred from homology"/>
<feature type="domain" description="MgtC/SapB/SrpB/YhiD N-terminal" evidence="8">
    <location>
        <begin position="13"/>
        <end position="145"/>
    </location>
</feature>
<comment type="similarity">
    <text evidence="2 7">Belongs to the MgtC/SapB family.</text>
</comment>
<accession>A0A9X3IN80</accession>
<keyword evidence="10" id="KW-1185">Reference proteome</keyword>
<evidence type="ECO:0000313" key="9">
    <source>
        <dbReference type="EMBL" id="MCX5571697.1"/>
    </source>
</evidence>
<name>A0A9X3IN80_9HYPH</name>
<feature type="transmembrane region" description="Helical" evidence="7">
    <location>
        <begin position="38"/>
        <end position="60"/>
    </location>
</feature>
<dbReference type="RefSeq" id="WP_266340659.1">
    <property type="nucleotide sequence ID" value="NZ_JAPKNK010000011.1"/>
</dbReference>
<dbReference type="Pfam" id="PF02308">
    <property type="entry name" value="MgtC"/>
    <property type="match status" value="1"/>
</dbReference>
<comment type="caution">
    <text evidence="9">The sequence shown here is derived from an EMBL/GenBank/DDBJ whole genome shotgun (WGS) entry which is preliminary data.</text>
</comment>
<dbReference type="PANTHER" id="PTHR33778:SF1">
    <property type="entry name" value="MAGNESIUM TRANSPORTER YHID-RELATED"/>
    <property type="match status" value="1"/>
</dbReference>
<evidence type="ECO:0000259" key="8">
    <source>
        <dbReference type="Pfam" id="PF02308"/>
    </source>
</evidence>
<dbReference type="InterPro" id="IPR049177">
    <property type="entry name" value="MgtC_SapB_SrpB_YhiD_N"/>
</dbReference>
<evidence type="ECO:0000256" key="3">
    <source>
        <dbReference type="ARBA" id="ARBA00022475"/>
    </source>
</evidence>